<organism evidence="2 3">
    <name type="scientific">Punica granatum</name>
    <name type="common">Pomegranate</name>
    <dbReference type="NCBI Taxonomy" id="22663"/>
    <lineage>
        <taxon>Eukaryota</taxon>
        <taxon>Viridiplantae</taxon>
        <taxon>Streptophyta</taxon>
        <taxon>Embryophyta</taxon>
        <taxon>Tracheophyta</taxon>
        <taxon>Spermatophyta</taxon>
        <taxon>Magnoliopsida</taxon>
        <taxon>eudicotyledons</taxon>
        <taxon>Gunneridae</taxon>
        <taxon>Pentapetalae</taxon>
        <taxon>rosids</taxon>
        <taxon>malvids</taxon>
        <taxon>Myrtales</taxon>
        <taxon>Lythraceae</taxon>
        <taxon>Punica</taxon>
    </lineage>
</organism>
<comment type="caution">
    <text evidence="2">The sequence shown here is derived from an EMBL/GenBank/DDBJ whole genome shotgun (WGS) entry which is preliminary data.</text>
</comment>
<proteinExistence type="predicted"/>
<sequence length="125" mass="14342">MANDDDLPCHGGGAHHSHRPREDEEALLRAKRGGSILAFRRETEARRTARFLRPFVRSVREAVGVPNSPLLSEFFWDVPKWPCEVSFKVWHGPQKEWDESVDRLAGRYSAVWRRAGICDAIMSSR</sequence>
<feature type="region of interest" description="Disordered" evidence="1">
    <location>
        <begin position="1"/>
        <end position="25"/>
    </location>
</feature>
<protein>
    <submittedName>
        <fullName evidence="2">Uncharacterized protein</fullName>
    </submittedName>
</protein>
<accession>A0A2I0KGS5</accession>
<evidence type="ECO:0000313" key="3">
    <source>
        <dbReference type="Proteomes" id="UP000233551"/>
    </source>
</evidence>
<evidence type="ECO:0000256" key="1">
    <source>
        <dbReference type="SAM" id="MobiDB-lite"/>
    </source>
</evidence>
<keyword evidence="3" id="KW-1185">Reference proteome</keyword>
<evidence type="ECO:0000313" key="2">
    <source>
        <dbReference type="EMBL" id="PKI67684.1"/>
    </source>
</evidence>
<dbReference type="AlphaFoldDB" id="A0A2I0KGS5"/>
<dbReference type="Proteomes" id="UP000233551">
    <property type="component" value="Unassembled WGS sequence"/>
</dbReference>
<dbReference type="EMBL" id="PGOL01000589">
    <property type="protein sequence ID" value="PKI67684.1"/>
    <property type="molecule type" value="Genomic_DNA"/>
</dbReference>
<name>A0A2I0KGS5_PUNGR</name>
<reference evidence="2 3" key="1">
    <citation type="submission" date="2017-11" db="EMBL/GenBank/DDBJ databases">
        <title>De-novo sequencing of pomegranate (Punica granatum L.) genome.</title>
        <authorList>
            <person name="Akparov Z."/>
            <person name="Amiraslanov A."/>
            <person name="Hajiyeva S."/>
            <person name="Abbasov M."/>
            <person name="Kaur K."/>
            <person name="Hamwieh A."/>
            <person name="Solovyev V."/>
            <person name="Salamov A."/>
            <person name="Braich B."/>
            <person name="Kosarev P."/>
            <person name="Mahmoud A."/>
            <person name="Hajiyev E."/>
            <person name="Babayeva S."/>
            <person name="Izzatullayeva V."/>
            <person name="Mammadov A."/>
            <person name="Mammadov A."/>
            <person name="Sharifova S."/>
            <person name="Ojaghi J."/>
            <person name="Eynullazada K."/>
            <person name="Bayramov B."/>
            <person name="Abdulazimova A."/>
            <person name="Shahmuradov I."/>
        </authorList>
    </citation>
    <scope>NUCLEOTIDE SEQUENCE [LARGE SCALE GENOMIC DNA]</scope>
    <source>
        <strain evidence="3">cv. AG2017</strain>
        <tissue evidence="2">Leaf</tissue>
    </source>
</reference>
<gene>
    <name evidence="2" type="ORF">CRG98_011897</name>
</gene>